<name>A0A2A7ALZ1_9FIRM</name>
<gene>
    <name evidence="1" type="ORF">CGS58_13225</name>
</gene>
<dbReference type="EMBL" id="NMTY01000032">
    <property type="protein sequence ID" value="PDX80177.1"/>
    <property type="molecule type" value="Genomic_DNA"/>
</dbReference>
<reference evidence="1 2" key="1">
    <citation type="journal article" date="2017" name="Front. Microbiol.">
        <title>New Insights into the Diversity of the Genus Faecalibacterium.</title>
        <authorList>
            <person name="Benevides L."/>
            <person name="Burman S."/>
            <person name="Martin R."/>
            <person name="Robert V."/>
            <person name="Thomas M."/>
            <person name="Miquel S."/>
            <person name="Chain F."/>
            <person name="Sokol H."/>
            <person name="Bermudez-Humaran L.G."/>
            <person name="Morrison M."/>
            <person name="Langella P."/>
            <person name="Azevedo V.A."/>
            <person name="Chatel J.M."/>
            <person name="Soares S."/>
        </authorList>
    </citation>
    <scope>NUCLEOTIDE SEQUENCE [LARGE SCALE GENOMIC DNA]</scope>
    <source>
        <strain evidence="1 2">CNCM I 4575</strain>
    </source>
</reference>
<organism evidence="1 2">
    <name type="scientific">Faecalibacterium prausnitzii</name>
    <dbReference type="NCBI Taxonomy" id="853"/>
    <lineage>
        <taxon>Bacteria</taxon>
        <taxon>Bacillati</taxon>
        <taxon>Bacillota</taxon>
        <taxon>Clostridia</taxon>
        <taxon>Eubacteriales</taxon>
        <taxon>Oscillospiraceae</taxon>
        <taxon>Faecalibacterium</taxon>
    </lineage>
</organism>
<evidence type="ECO:0000313" key="1">
    <source>
        <dbReference type="EMBL" id="PDX80177.1"/>
    </source>
</evidence>
<sequence>MENVMENLIETIYKAIDVIKTLGGILFNLFRTKSTCWMRKNKKIVMMRRYSRCRFVKKTCHKMRHREPRAEIGGTGCI</sequence>
<dbReference type="Proteomes" id="UP000220005">
    <property type="component" value="Unassembled WGS sequence"/>
</dbReference>
<comment type="caution">
    <text evidence="1">The sequence shown here is derived from an EMBL/GenBank/DDBJ whole genome shotgun (WGS) entry which is preliminary data.</text>
</comment>
<dbReference type="AlphaFoldDB" id="A0A2A7ALZ1"/>
<evidence type="ECO:0000313" key="2">
    <source>
        <dbReference type="Proteomes" id="UP000220005"/>
    </source>
</evidence>
<accession>A0A2A7ALZ1</accession>
<proteinExistence type="predicted"/>
<protein>
    <submittedName>
        <fullName evidence="1">Uncharacterized protein</fullName>
    </submittedName>
</protein>